<dbReference type="Pfam" id="PF13673">
    <property type="entry name" value="Acetyltransf_10"/>
    <property type="match status" value="1"/>
</dbReference>
<dbReference type="SUPFAM" id="SSF55729">
    <property type="entry name" value="Acyl-CoA N-acyltransferases (Nat)"/>
    <property type="match status" value="1"/>
</dbReference>
<dbReference type="EMBL" id="NIPO01000001">
    <property type="protein sequence ID" value="PJR04042.1"/>
    <property type="molecule type" value="Genomic_DNA"/>
</dbReference>
<dbReference type="InterPro" id="IPR016181">
    <property type="entry name" value="Acyl_CoA_acyltransferase"/>
</dbReference>
<dbReference type="AlphaFoldDB" id="A0A2M9R5C1"/>
<gene>
    <name evidence="2" type="ORF">CDL10_05510</name>
</gene>
<comment type="caution">
    <text evidence="2">The sequence shown here is derived from an EMBL/GenBank/DDBJ whole genome shotgun (WGS) entry which is preliminary data.</text>
</comment>
<organism evidence="2 3">
    <name type="scientific">Avrilella dinanensis</name>
    <dbReference type="NCBI Taxonomy" id="2008672"/>
    <lineage>
        <taxon>Bacteria</taxon>
        <taxon>Pseudomonadati</taxon>
        <taxon>Bacteroidota</taxon>
        <taxon>Flavobacteriia</taxon>
        <taxon>Flavobacteriales</taxon>
        <taxon>Flavobacteriaceae</taxon>
        <taxon>Avrilella</taxon>
    </lineage>
</organism>
<dbReference type="OrthoDB" id="9789605at2"/>
<evidence type="ECO:0000313" key="3">
    <source>
        <dbReference type="Proteomes" id="UP000231960"/>
    </source>
</evidence>
<name>A0A2M9R5C1_9FLAO</name>
<dbReference type="RefSeq" id="WP_100677607.1">
    <property type="nucleotide sequence ID" value="NZ_NIPO01000001.1"/>
</dbReference>
<protein>
    <submittedName>
        <fullName evidence="2">GNAT family N-acetyltransferase</fullName>
    </submittedName>
</protein>
<sequence>MKYNTSSLQFEQAIQNDSKLLTETAFKSKKIWNYTDEQMSLWTNELTITASYIEENKVFKIFDNQNYVGFFSLVLKGEFIELDHFWFLSGNTGKEYGRKSFEFIKRMAKNNNYNTLRVYSEPNADGFYSKMGGKIIQSKESKIKGRLLNVYEFKI</sequence>
<keyword evidence="2" id="KW-0808">Transferase</keyword>
<keyword evidence="3" id="KW-1185">Reference proteome</keyword>
<dbReference type="Proteomes" id="UP000231960">
    <property type="component" value="Unassembled WGS sequence"/>
</dbReference>
<reference evidence="2 3" key="1">
    <citation type="submission" date="2017-06" db="EMBL/GenBank/DDBJ databases">
        <title>Description of Avrilella dinanensis gen. nov. sp. nov.</title>
        <authorList>
            <person name="Leyer C."/>
            <person name="Sassi M."/>
            <person name="Minet J."/>
            <person name="Kayal S."/>
            <person name="Cattoir V."/>
        </authorList>
    </citation>
    <scope>NUCLEOTIDE SEQUENCE [LARGE SCALE GENOMIC DNA]</scope>
    <source>
        <strain evidence="2 3">UR159</strain>
    </source>
</reference>
<accession>A0A2M9R5C1</accession>
<evidence type="ECO:0000313" key="2">
    <source>
        <dbReference type="EMBL" id="PJR04042.1"/>
    </source>
</evidence>
<dbReference type="Gene3D" id="3.40.630.30">
    <property type="match status" value="1"/>
</dbReference>
<dbReference type="InterPro" id="IPR000182">
    <property type="entry name" value="GNAT_dom"/>
</dbReference>
<evidence type="ECO:0000259" key="1">
    <source>
        <dbReference type="Pfam" id="PF13673"/>
    </source>
</evidence>
<feature type="domain" description="N-acetyltransferase" evidence="1">
    <location>
        <begin position="34"/>
        <end position="132"/>
    </location>
</feature>
<dbReference type="GO" id="GO:0016747">
    <property type="term" value="F:acyltransferase activity, transferring groups other than amino-acyl groups"/>
    <property type="evidence" value="ECO:0007669"/>
    <property type="project" value="InterPro"/>
</dbReference>
<proteinExistence type="predicted"/>